<evidence type="ECO:0000313" key="3">
    <source>
        <dbReference type="EMBL" id="QCI65739.1"/>
    </source>
</evidence>
<dbReference type="OrthoDB" id="5470953at2"/>
<dbReference type="EMBL" id="CP039690">
    <property type="protein sequence ID" value="QCI65739.1"/>
    <property type="molecule type" value="Genomic_DNA"/>
</dbReference>
<name>A0A4D7AX30_9HYPH</name>
<dbReference type="AlphaFoldDB" id="A0A4D7AX30"/>
<evidence type="ECO:0000313" key="4">
    <source>
        <dbReference type="Proteomes" id="UP000298781"/>
    </source>
</evidence>
<reference evidence="3 4" key="1">
    <citation type="submission" date="2019-04" db="EMBL/GenBank/DDBJ databases">
        <title>Phreatobacter aquaticus sp. nov.</title>
        <authorList>
            <person name="Choi A."/>
        </authorList>
    </citation>
    <scope>NUCLEOTIDE SEQUENCE [LARGE SCALE GENOMIC DNA]</scope>
    <source>
        <strain evidence="3 4">KCTC 52518</strain>
    </source>
</reference>
<feature type="compositionally biased region" description="Low complexity" evidence="1">
    <location>
        <begin position="65"/>
        <end position="86"/>
    </location>
</feature>
<dbReference type="GO" id="GO:0005509">
    <property type="term" value="F:calcium ion binding"/>
    <property type="evidence" value="ECO:0007669"/>
    <property type="project" value="InterPro"/>
</dbReference>
<dbReference type="Gene3D" id="1.10.238.10">
    <property type="entry name" value="EF-hand"/>
    <property type="match status" value="2"/>
</dbReference>
<evidence type="ECO:0000259" key="2">
    <source>
        <dbReference type="PROSITE" id="PS50222"/>
    </source>
</evidence>
<dbReference type="PROSITE" id="PS50222">
    <property type="entry name" value="EF_HAND_2"/>
    <property type="match status" value="2"/>
</dbReference>
<feature type="domain" description="EF-hand" evidence="2">
    <location>
        <begin position="30"/>
        <end position="65"/>
    </location>
</feature>
<proteinExistence type="predicted"/>
<dbReference type="Pfam" id="PF13202">
    <property type="entry name" value="EF-hand_5"/>
    <property type="match status" value="2"/>
</dbReference>
<accession>A0A4D7AX30</accession>
<dbReference type="RefSeq" id="WP_136961185.1">
    <property type="nucleotide sequence ID" value="NZ_CP039690.1"/>
</dbReference>
<dbReference type="Proteomes" id="UP000298781">
    <property type="component" value="Chromosome"/>
</dbReference>
<dbReference type="SUPFAM" id="SSF47473">
    <property type="entry name" value="EF-hand"/>
    <property type="match status" value="1"/>
</dbReference>
<organism evidence="3 4">
    <name type="scientific">Phreatobacter stygius</name>
    <dbReference type="NCBI Taxonomy" id="1940610"/>
    <lineage>
        <taxon>Bacteria</taxon>
        <taxon>Pseudomonadati</taxon>
        <taxon>Pseudomonadota</taxon>
        <taxon>Alphaproteobacteria</taxon>
        <taxon>Hyphomicrobiales</taxon>
        <taxon>Phreatobacteraceae</taxon>
        <taxon>Phreatobacter</taxon>
    </lineage>
</organism>
<feature type="region of interest" description="Disordered" evidence="1">
    <location>
        <begin position="57"/>
        <end position="102"/>
    </location>
</feature>
<protein>
    <submittedName>
        <fullName evidence="3">EF-hand domain-containing protein</fullName>
    </submittedName>
</protein>
<sequence>MYGLALGLMASAGNALNSPGSSTGSPGKASDSGKLDRFFERLDTNKDGRISQAEFMVSGQNLQPGSAESTTGSTAEGAASTNSAGARRNLFKAMDSDGDGNISKEEAAAFSAQKTAARAALLSIQEQFGGGQNAARTGQRRHPQAGAVASAQTLATIAPAAGGPASASVSAVAG</sequence>
<keyword evidence="4" id="KW-1185">Reference proteome</keyword>
<dbReference type="InterPro" id="IPR018247">
    <property type="entry name" value="EF_Hand_1_Ca_BS"/>
</dbReference>
<gene>
    <name evidence="3" type="ORF">E8M01_16890</name>
</gene>
<dbReference type="InterPro" id="IPR002048">
    <property type="entry name" value="EF_hand_dom"/>
</dbReference>
<dbReference type="SMART" id="SM00054">
    <property type="entry name" value="EFh"/>
    <property type="match status" value="2"/>
</dbReference>
<evidence type="ECO:0000256" key="1">
    <source>
        <dbReference type="SAM" id="MobiDB-lite"/>
    </source>
</evidence>
<dbReference type="KEGG" id="pstg:E8M01_16890"/>
<dbReference type="PROSITE" id="PS00018">
    <property type="entry name" value="EF_HAND_1"/>
    <property type="match status" value="1"/>
</dbReference>
<feature type="domain" description="EF-hand" evidence="2">
    <location>
        <begin position="88"/>
        <end position="117"/>
    </location>
</feature>
<dbReference type="InterPro" id="IPR011992">
    <property type="entry name" value="EF-hand-dom_pair"/>
</dbReference>